<sequence length="200" mass="21999">MLGARGAGFPPVQGDFPFSEMVLGLQTKAWLFETSMKHNASEYPLSQTVSGLLLNYSTGAQAFTQVAPASLLLMMSSAEIGVTFACGPRGLIKIARFSVSAVMSIFYDYSTLENEDDQTLMEIRAFINCLSDAAVPDAYLVRLFPWIMHIPEREICNEEGAISCNTWECSTPFWTPFEVTLGPQLNPTVGAETIDTTFAW</sequence>
<protein>
    <submittedName>
        <fullName evidence="1">Uncharacterized protein</fullName>
    </submittedName>
</protein>
<dbReference type="AlphaFoldDB" id="A0AAD4QRK0"/>
<accession>A0AAD4QRK0</accession>
<evidence type="ECO:0000313" key="2">
    <source>
        <dbReference type="Proteomes" id="UP001203297"/>
    </source>
</evidence>
<organism evidence="1 2">
    <name type="scientific">Multifurca ochricompacta</name>
    <dbReference type="NCBI Taxonomy" id="376703"/>
    <lineage>
        <taxon>Eukaryota</taxon>
        <taxon>Fungi</taxon>
        <taxon>Dikarya</taxon>
        <taxon>Basidiomycota</taxon>
        <taxon>Agaricomycotina</taxon>
        <taxon>Agaricomycetes</taxon>
        <taxon>Russulales</taxon>
        <taxon>Russulaceae</taxon>
        <taxon>Multifurca</taxon>
    </lineage>
</organism>
<gene>
    <name evidence="1" type="ORF">B0F90DRAFT_1814272</name>
</gene>
<name>A0AAD4QRK0_9AGAM</name>
<evidence type="ECO:0000313" key="1">
    <source>
        <dbReference type="EMBL" id="KAI0306360.1"/>
    </source>
</evidence>
<reference evidence="1" key="1">
    <citation type="journal article" date="2022" name="New Phytol.">
        <title>Evolutionary transition to the ectomycorrhizal habit in the genomes of a hyperdiverse lineage of mushroom-forming fungi.</title>
        <authorList>
            <person name="Looney B."/>
            <person name="Miyauchi S."/>
            <person name="Morin E."/>
            <person name="Drula E."/>
            <person name="Courty P.E."/>
            <person name="Kohler A."/>
            <person name="Kuo A."/>
            <person name="LaButti K."/>
            <person name="Pangilinan J."/>
            <person name="Lipzen A."/>
            <person name="Riley R."/>
            <person name="Andreopoulos W."/>
            <person name="He G."/>
            <person name="Johnson J."/>
            <person name="Nolan M."/>
            <person name="Tritt A."/>
            <person name="Barry K.W."/>
            <person name="Grigoriev I.V."/>
            <person name="Nagy L.G."/>
            <person name="Hibbett D."/>
            <person name="Henrissat B."/>
            <person name="Matheny P.B."/>
            <person name="Labbe J."/>
            <person name="Martin F.M."/>
        </authorList>
    </citation>
    <scope>NUCLEOTIDE SEQUENCE</scope>
    <source>
        <strain evidence="1">BPL690</strain>
    </source>
</reference>
<dbReference type="Proteomes" id="UP001203297">
    <property type="component" value="Unassembled WGS sequence"/>
</dbReference>
<keyword evidence="2" id="KW-1185">Reference proteome</keyword>
<dbReference type="EMBL" id="WTXG01000003">
    <property type="protein sequence ID" value="KAI0306360.1"/>
    <property type="molecule type" value="Genomic_DNA"/>
</dbReference>
<comment type="caution">
    <text evidence="1">The sequence shown here is derived from an EMBL/GenBank/DDBJ whole genome shotgun (WGS) entry which is preliminary data.</text>
</comment>
<proteinExistence type="predicted"/>